<feature type="transmembrane region" description="Helical" evidence="7">
    <location>
        <begin position="260"/>
        <end position="283"/>
    </location>
</feature>
<dbReference type="OMA" id="TICKWIS"/>
<accession>A0A0K9NQE8</accession>
<dbReference type="Proteomes" id="UP000036987">
    <property type="component" value="Unassembled WGS sequence"/>
</dbReference>
<keyword evidence="6 7" id="KW-0472">Membrane</keyword>
<keyword evidence="5 7" id="KW-1133">Transmembrane helix</keyword>
<evidence type="ECO:0000313" key="8">
    <source>
        <dbReference type="EMBL" id="KMZ59009.1"/>
    </source>
</evidence>
<evidence type="ECO:0000256" key="7">
    <source>
        <dbReference type="SAM" id="Phobius"/>
    </source>
</evidence>
<reference evidence="9" key="1">
    <citation type="journal article" date="2016" name="Nature">
        <title>The genome of the seagrass Zostera marina reveals angiosperm adaptation to the sea.</title>
        <authorList>
            <person name="Olsen J.L."/>
            <person name="Rouze P."/>
            <person name="Verhelst B."/>
            <person name="Lin Y.-C."/>
            <person name="Bayer T."/>
            <person name="Collen J."/>
            <person name="Dattolo E."/>
            <person name="De Paoli E."/>
            <person name="Dittami S."/>
            <person name="Maumus F."/>
            <person name="Michel G."/>
            <person name="Kersting A."/>
            <person name="Lauritano C."/>
            <person name="Lohaus R."/>
            <person name="Toepel M."/>
            <person name="Tonon T."/>
            <person name="Vanneste K."/>
            <person name="Amirebrahimi M."/>
            <person name="Brakel J."/>
            <person name="Bostroem C."/>
            <person name="Chovatia M."/>
            <person name="Grimwood J."/>
            <person name="Jenkins J.W."/>
            <person name="Jueterbock A."/>
            <person name="Mraz A."/>
            <person name="Stam W.T."/>
            <person name="Tice H."/>
            <person name="Bornberg-Bauer E."/>
            <person name="Green P.J."/>
            <person name="Pearson G.A."/>
            <person name="Procaccini G."/>
            <person name="Duarte C.M."/>
            <person name="Schmutz J."/>
            <person name="Reusch T.B.H."/>
            <person name="Van de Peer Y."/>
        </authorList>
    </citation>
    <scope>NUCLEOTIDE SEQUENCE [LARGE SCALE GENOMIC DNA]</scope>
    <source>
        <strain evidence="9">cv. Finnish</strain>
    </source>
</reference>
<dbReference type="GO" id="GO:0005886">
    <property type="term" value="C:plasma membrane"/>
    <property type="evidence" value="ECO:0000318"/>
    <property type="project" value="GO_Central"/>
</dbReference>
<dbReference type="PRINTS" id="PR01130">
    <property type="entry name" value="DERENTRNSPRT"/>
</dbReference>
<keyword evidence="9" id="KW-1185">Reference proteome</keyword>
<sequence length="419" mass="46364">MNRGEIDGEEALLFENSPPPDTFHLAYIIYFTLGVGLLIPWNTFITAVDYFTYIYPSIPVDRVFTLAFIVVSIVFLLLIILIGQHSSAFLRINIGIGLMVLCLAIPLVVDRVLVNGKQGVYEGFYFTVLALAIGGVADAFGKGGLFGSVGELPKIYMIAVNSGGAASGVIISMLRIITKSIYPQNAYGLRKSANLYFVVSMAVSIICIFCYNLSHKIPIIRYYNEFNKKAIEIERAQKITSPAHSSASNWRSTLWKILHHVKFCGFGIFLVYTISLSIFLNLISEEPSSHYLKDWYSIIVITAYNLFDLVGRALPAIYTIQNQKIAVGASVARLLFFPVYLGFIHGPMFLRSEVSMIALSSAVGLSNGYLTSIIMMLATQSIDIQHAEMAGIAMIFFLSFGLLGGSTASWFFYLISSRR</sequence>
<dbReference type="PANTHER" id="PTHR10332:SF10">
    <property type="entry name" value="EQUILIBRATIVE NUCLEOSIDE TRANSPORTER 4"/>
    <property type="match status" value="1"/>
</dbReference>
<comment type="subcellular location">
    <subcellularLocation>
        <location evidence="1">Membrane</location>
        <topology evidence="1">Multi-pass membrane protein</topology>
    </subcellularLocation>
</comment>
<protein>
    <submittedName>
        <fullName evidence="8">Equilibrative nucleoside transporter 1</fullName>
    </submittedName>
</protein>
<proteinExistence type="inferred from homology"/>
<dbReference type="PANTHER" id="PTHR10332">
    <property type="entry name" value="EQUILIBRATIVE NUCLEOSIDE TRANSPORTER"/>
    <property type="match status" value="1"/>
</dbReference>
<feature type="transmembrane region" description="Helical" evidence="7">
    <location>
        <begin position="155"/>
        <end position="174"/>
    </location>
</feature>
<feature type="transmembrane region" description="Helical" evidence="7">
    <location>
        <begin position="88"/>
        <end position="109"/>
    </location>
</feature>
<keyword evidence="3" id="KW-0813">Transport</keyword>
<feature type="transmembrane region" description="Helical" evidence="7">
    <location>
        <begin position="121"/>
        <end position="140"/>
    </location>
</feature>
<dbReference type="EMBL" id="LFYR01001823">
    <property type="protein sequence ID" value="KMZ59009.1"/>
    <property type="molecule type" value="Genomic_DNA"/>
</dbReference>
<evidence type="ECO:0000256" key="3">
    <source>
        <dbReference type="ARBA" id="ARBA00022448"/>
    </source>
</evidence>
<comment type="caution">
    <text evidence="8">The sequence shown here is derived from an EMBL/GenBank/DDBJ whole genome shotgun (WGS) entry which is preliminary data.</text>
</comment>
<dbReference type="OrthoDB" id="1856718at2759"/>
<feature type="transmembrane region" description="Helical" evidence="7">
    <location>
        <begin position="295"/>
        <end position="319"/>
    </location>
</feature>
<feature type="transmembrane region" description="Helical" evidence="7">
    <location>
        <begin position="390"/>
        <end position="415"/>
    </location>
</feature>
<feature type="transmembrane region" description="Helical" evidence="7">
    <location>
        <begin position="195"/>
        <end position="214"/>
    </location>
</feature>
<comment type="similarity">
    <text evidence="2">Belongs to the SLC29A/ENT transporter (TC 2.A.57) family.</text>
</comment>
<feature type="transmembrane region" description="Helical" evidence="7">
    <location>
        <begin position="27"/>
        <end position="51"/>
    </location>
</feature>
<evidence type="ECO:0000313" key="9">
    <source>
        <dbReference type="Proteomes" id="UP000036987"/>
    </source>
</evidence>
<feature type="transmembrane region" description="Helical" evidence="7">
    <location>
        <begin position="63"/>
        <end position="82"/>
    </location>
</feature>
<dbReference type="AlphaFoldDB" id="A0A0K9NQE8"/>
<dbReference type="GO" id="GO:0005337">
    <property type="term" value="F:nucleoside transmembrane transporter activity"/>
    <property type="evidence" value="ECO:0000318"/>
    <property type="project" value="GO_Central"/>
</dbReference>
<gene>
    <name evidence="8" type="ORF">ZOSMA_70G00230</name>
</gene>
<feature type="transmembrane region" description="Helical" evidence="7">
    <location>
        <begin position="325"/>
        <end position="344"/>
    </location>
</feature>
<evidence type="ECO:0000256" key="5">
    <source>
        <dbReference type="ARBA" id="ARBA00022989"/>
    </source>
</evidence>
<evidence type="ECO:0000256" key="1">
    <source>
        <dbReference type="ARBA" id="ARBA00004141"/>
    </source>
</evidence>
<evidence type="ECO:0000256" key="6">
    <source>
        <dbReference type="ARBA" id="ARBA00023136"/>
    </source>
</evidence>
<feature type="transmembrane region" description="Helical" evidence="7">
    <location>
        <begin position="356"/>
        <end position="378"/>
    </location>
</feature>
<evidence type="ECO:0000256" key="2">
    <source>
        <dbReference type="ARBA" id="ARBA00007965"/>
    </source>
</evidence>
<dbReference type="Pfam" id="PF01733">
    <property type="entry name" value="Nucleoside_tran"/>
    <property type="match status" value="1"/>
</dbReference>
<evidence type="ECO:0000256" key="4">
    <source>
        <dbReference type="ARBA" id="ARBA00022692"/>
    </source>
</evidence>
<dbReference type="InterPro" id="IPR002259">
    <property type="entry name" value="Eqnu_transpt"/>
</dbReference>
<dbReference type="PIRSF" id="PIRSF016379">
    <property type="entry name" value="ENT"/>
    <property type="match status" value="1"/>
</dbReference>
<keyword evidence="4 7" id="KW-0812">Transmembrane</keyword>
<organism evidence="8 9">
    <name type="scientific">Zostera marina</name>
    <name type="common">Eelgrass</name>
    <dbReference type="NCBI Taxonomy" id="29655"/>
    <lineage>
        <taxon>Eukaryota</taxon>
        <taxon>Viridiplantae</taxon>
        <taxon>Streptophyta</taxon>
        <taxon>Embryophyta</taxon>
        <taxon>Tracheophyta</taxon>
        <taxon>Spermatophyta</taxon>
        <taxon>Magnoliopsida</taxon>
        <taxon>Liliopsida</taxon>
        <taxon>Zosteraceae</taxon>
        <taxon>Zostera</taxon>
    </lineage>
</organism>
<name>A0A0K9NQE8_ZOSMR</name>